<dbReference type="AlphaFoldDB" id="A5CAL7"/>
<sequence>MDFTEPGDHIHIMSWDDSKLEPIVVDMSYEVDKVILDPQTSTPFRLVFDMPPMLLTTSPFILSPDPDETVTQDFQYVIHGANRATYIVFSIDDIPFEGFDPTLPLYIFVGCSRHRVPYIILDTGFSLNICSLATKVTFGFGPSNFEPVSQTVQAYDSTCRETVEVEQFYRDYVVLPFDEHGSTMVLDMMRSMHFLLGLSLRHRQDGLGEFIATVDHDTPFDLGFVLIDVDYRYMTNEHGTSVESATMIDEAILHDEYSDKMLVIDMSQITDDVQLKTVSPLDLFGVLAIEMVKNVQLIPTPGLLIDVVHNDDVFEGIISPIVVESEHVDPPFSFDVLLRFVSCSDDATWRLRHYMIEYSMHFISRLDPLRYLFDKSALIGLLMRWLVLLTEFNIHYVTQKSIRESIVADHLALLPVFDGRAIDDDFLDEDVTAMTSLLAIRISCAGYPTKRTFFEFRFGILAPDVSNGSHDEVTTSKRILEKVDLKGYQIGKTKVFLRAGQMTELDARRNELRHHHMSDLGFGQSKMDLMRDNIAVKLFKHRGCINHRNWKVNQLKMDIVSVITIFPQDPYEKRFS</sequence>
<dbReference type="InterPro" id="IPR027417">
    <property type="entry name" value="P-loop_NTPase"/>
</dbReference>
<organism evidence="1">
    <name type="scientific">Vitis vinifera</name>
    <name type="common">Grape</name>
    <dbReference type="NCBI Taxonomy" id="29760"/>
    <lineage>
        <taxon>Eukaryota</taxon>
        <taxon>Viridiplantae</taxon>
        <taxon>Streptophyta</taxon>
        <taxon>Embryophyta</taxon>
        <taxon>Tracheophyta</taxon>
        <taxon>Spermatophyta</taxon>
        <taxon>Magnoliopsida</taxon>
        <taxon>eudicotyledons</taxon>
        <taxon>Gunneridae</taxon>
        <taxon>Pentapetalae</taxon>
        <taxon>rosids</taxon>
        <taxon>Vitales</taxon>
        <taxon>Vitaceae</taxon>
        <taxon>Viteae</taxon>
        <taxon>Vitis</taxon>
    </lineage>
</organism>
<protein>
    <recommendedName>
        <fullName evidence="2">Reverse transcriptase domain-containing protein</fullName>
    </recommendedName>
</protein>
<evidence type="ECO:0008006" key="2">
    <source>
        <dbReference type="Google" id="ProtNLM"/>
    </source>
</evidence>
<accession>A5CAL7</accession>
<dbReference type="PANTHER" id="PTHR13140:SF836">
    <property type="entry name" value="MYOSIN-6"/>
    <property type="match status" value="1"/>
</dbReference>
<dbReference type="SUPFAM" id="SSF52540">
    <property type="entry name" value="P-loop containing nucleoside triphosphate hydrolases"/>
    <property type="match status" value="1"/>
</dbReference>
<dbReference type="Gene3D" id="3.30.70.1590">
    <property type="match status" value="1"/>
</dbReference>
<evidence type="ECO:0000313" key="1">
    <source>
        <dbReference type="EMBL" id="CAN68856.1"/>
    </source>
</evidence>
<name>A5CAL7_VITVI</name>
<reference evidence="1" key="1">
    <citation type="journal article" date="2007" name="PLoS ONE">
        <title>The first genome sequence of an elite grapevine cultivar (Pinot noir Vitis vinifera L.): coping with a highly heterozygous genome.</title>
        <authorList>
            <person name="Velasco R."/>
            <person name="Zharkikh A."/>
            <person name="Troggio M."/>
            <person name="Cartwright D.A."/>
            <person name="Cestaro A."/>
            <person name="Pruss D."/>
            <person name="Pindo M."/>
            <person name="FitzGerald L.M."/>
            <person name="Vezzulli S."/>
            <person name="Reid J."/>
            <person name="Malacarne G."/>
            <person name="Iliev D."/>
            <person name="Coppola G."/>
            <person name="Wardell B."/>
            <person name="Micheletti D."/>
            <person name="Macalma T."/>
            <person name="Facci M."/>
            <person name="Mitchell J.T."/>
            <person name="Perazzolli M."/>
            <person name="Eldredge G."/>
            <person name="Gatto P."/>
            <person name="Oyzerski R."/>
            <person name="Moretto M."/>
            <person name="Gutin N."/>
            <person name="Stefanini M."/>
            <person name="Chen Y."/>
            <person name="Segala C."/>
            <person name="Davenport C."/>
            <person name="Dematte L."/>
            <person name="Mraz A."/>
            <person name="Battilana J."/>
            <person name="Stormo K."/>
            <person name="Costa F."/>
            <person name="Tao Q."/>
            <person name="Si-Ammour A."/>
            <person name="Harkins T."/>
            <person name="Lackey A."/>
            <person name="Perbost C."/>
            <person name="Taillon B."/>
            <person name="Stella A."/>
            <person name="Solovyev V."/>
            <person name="Fawcett J.A."/>
            <person name="Sterck L."/>
            <person name="Vandepoele K."/>
            <person name="Grando S.M."/>
            <person name="Toppo S."/>
            <person name="Moser C."/>
            <person name="Lanchbury J."/>
            <person name="Bogden R."/>
            <person name="Skolnick M."/>
            <person name="Sgaramella V."/>
            <person name="Bhatnagar S.K."/>
            <person name="Fontana P."/>
            <person name="Gutin A."/>
            <person name="Van de Peer Y."/>
            <person name="Salamini F."/>
            <person name="Viola R."/>
        </authorList>
    </citation>
    <scope>NUCLEOTIDE SEQUENCE</scope>
</reference>
<proteinExistence type="predicted"/>
<dbReference type="PANTHER" id="PTHR13140">
    <property type="entry name" value="MYOSIN"/>
    <property type="match status" value="1"/>
</dbReference>
<gene>
    <name evidence="1" type="ORF">VITISV_011242</name>
</gene>
<dbReference type="EMBL" id="AM488334">
    <property type="protein sequence ID" value="CAN68856.1"/>
    <property type="molecule type" value="Genomic_DNA"/>
</dbReference>